<dbReference type="AlphaFoldDB" id="A0A6J4QPF7"/>
<sequence length="104" mass="11476">MLVEQCRGLPGRRDLPYPIGNLPLPVTELECGIAGLPCPSGGQYRQVVVFTDHQVLREAAVESPAGVCEGLLYLFFGRSSNSFNMRKRIMDPEPWSLGKMALKV</sequence>
<proteinExistence type="predicted"/>
<name>A0A6J4QPF7_9ACTN</name>
<dbReference type="EMBL" id="CADCVB010000173">
    <property type="protein sequence ID" value="CAA9443332.1"/>
    <property type="molecule type" value="Genomic_DNA"/>
</dbReference>
<protein>
    <submittedName>
        <fullName evidence="1">Uncharacterized protein</fullName>
    </submittedName>
</protein>
<gene>
    <name evidence="1" type="ORF">AVDCRST_MAG78-2650</name>
</gene>
<evidence type="ECO:0000313" key="1">
    <source>
        <dbReference type="EMBL" id="CAA9443332.1"/>
    </source>
</evidence>
<reference evidence="1" key="1">
    <citation type="submission" date="2020-02" db="EMBL/GenBank/DDBJ databases">
        <authorList>
            <person name="Meier V. D."/>
        </authorList>
    </citation>
    <scope>NUCLEOTIDE SEQUENCE</scope>
    <source>
        <strain evidence="1">AVDCRST_MAG78</strain>
    </source>
</reference>
<accession>A0A6J4QPF7</accession>
<organism evidence="1">
    <name type="scientific">uncultured Rubrobacteraceae bacterium</name>
    <dbReference type="NCBI Taxonomy" id="349277"/>
    <lineage>
        <taxon>Bacteria</taxon>
        <taxon>Bacillati</taxon>
        <taxon>Actinomycetota</taxon>
        <taxon>Rubrobacteria</taxon>
        <taxon>Rubrobacterales</taxon>
        <taxon>Rubrobacteraceae</taxon>
        <taxon>environmental samples</taxon>
    </lineage>
</organism>